<name>K0K5N5_SACES</name>
<dbReference type="PANTHER" id="PTHR43861">
    <property type="entry name" value="TRANS-ACONITATE 2-METHYLTRANSFERASE-RELATED"/>
    <property type="match status" value="1"/>
</dbReference>
<dbReference type="CDD" id="cd02440">
    <property type="entry name" value="AdoMet_MTases"/>
    <property type="match status" value="1"/>
</dbReference>
<keyword evidence="4" id="KW-1185">Reference proteome</keyword>
<dbReference type="InterPro" id="IPR041698">
    <property type="entry name" value="Methyltransf_25"/>
</dbReference>
<evidence type="ECO:0000256" key="1">
    <source>
        <dbReference type="ARBA" id="ARBA00022679"/>
    </source>
</evidence>
<evidence type="ECO:0000313" key="4">
    <source>
        <dbReference type="Proteomes" id="UP000006281"/>
    </source>
</evidence>
<gene>
    <name evidence="3" type="ordered locus">BN6_45940</name>
</gene>
<dbReference type="Proteomes" id="UP000006281">
    <property type="component" value="Chromosome"/>
</dbReference>
<sequence>MEGFDLSTYGDAIAGLFDETGWAGDPGDTEETIQWLADNAGEGPLLELGVGTGRVAVPLAQKGIEVHGIDMSEGMLDQLRAKPGGDKVTLFKQDFTDFSVPHTYSLAYAVFDTLPFITDQEHQIRCFERVAAVLEPGGRFVTQCSIPDPSRYDRNQRTQTVRVEKDHVVLTFTRRERMTQRSSIQFAILSEQGVRFFPMHIRTIMPSELDLMARLAGMTLESRWSDWSGAPLRDSHERHISIYRKA</sequence>
<feature type="domain" description="Methyltransferase" evidence="2">
    <location>
        <begin position="46"/>
        <end position="138"/>
    </location>
</feature>
<protein>
    <submittedName>
        <fullName evidence="3">Putative methyltransferase</fullName>
        <ecNumber evidence="3">2.1.1.-</ecNumber>
    </submittedName>
</protein>
<dbReference type="GO" id="GO:0008168">
    <property type="term" value="F:methyltransferase activity"/>
    <property type="evidence" value="ECO:0007669"/>
    <property type="project" value="UniProtKB-KW"/>
</dbReference>
<dbReference type="EC" id="2.1.1.-" evidence="3"/>
<accession>K0K5N5</accession>
<dbReference type="SUPFAM" id="SSF53335">
    <property type="entry name" value="S-adenosyl-L-methionine-dependent methyltransferases"/>
    <property type="match status" value="1"/>
</dbReference>
<dbReference type="GO" id="GO:0032259">
    <property type="term" value="P:methylation"/>
    <property type="evidence" value="ECO:0007669"/>
    <property type="project" value="UniProtKB-KW"/>
</dbReference>
<dbReference type="STRING" id="1179773.BN6_45940"/>
<dbReference type="Gene3D" id="3.40.50.150">
    <property type="entry name" value="Vaccinia Virus protein VP39"/>
    <property type="match status" value="2"/>
</dbReference>
<evidence type="ECO:0000259" key="2">
    <source>
        <dbReference type="Pfam" id="PF13649"/>
    </source>
</evidence>
<dbReference type="AlphaFoldDB" id="K0K5N5"/>
<evidence type="ECO:0000313" key="3">
    <source>
        <dbReference type="EMBL" id="CCH31873.1"/>
    </source>
</evidence>
<keyword evidence="1 3" id="KW-0808">Transferase</keyword>
<dbReference type="HOGENOM" id="CLU_069129_4_0_11"/>
<dbReference type="OrthoDB" id="3172472at2"/>
<dbReference type="eggNOG" id="COG2226">
    <property type="taxonomic scope" value="Bacteria"/>
</dbReference>
<dbReference type="KEGG" id="sesp:BN6_45940"/>
<dbReference type="RefSeq" id="WP_015101985.1">
    <property type="nucleotide sequence ID" value="NC_019673.1"/>
</dbReference>
<reference evidence="3 4" key="1">
    <citation type="journal article" date="2012" name="BMC Genomics">
        <title>Complete genome sequence of Saccharothrix espanaensis DSM 44229T and comparison to the other completely sequenced Pseudonocardiaceae.</title>
        <authorList>
            <person name="Strobel T."/>
            <person name="Al-Dilaimi A."/>
            <person name="Blom J."/>
            <person name="Gessner A."/>
            <person name="Kalinowski J."/>
            <person name="Luzhetska M."/>
            <person name="Puhler A."/>
            <person name="Szczepanowski R."/>
            <person name="Bechthold A."/>
            <person name="Ruckert C."/>
        </authorList>
    </citation>
    <scope>NUCLEOTIDE SEQUENCE [LARGE SCALE GENOMIC DNA]</scope>
    <source>
        <strain evidence="4">ATCC 51144 / DSM 44229 / JCM 9112 / NBRC 15066 / NRRL 15764</strain>
    </source>
</reference>
<proteinExistence type="predicted"/>
<organism evidence="3 4">
    <name type="scientific">Saccharothrix espanaensis (strain ATCC 51144 / DSM 44229 / JCM 9112 / NBRC 15066 / NRRL 15764)</name>
    <dbReference type="NCBI Taxonomy" id="1179773"/>
    <lineage>
        <taxon>Bacteria</taxon>
        <taxon>Bacillati</taxon>
        <taxon>Actinomycetota</taxon>
        <taxon>Actinomycetes</taxon>
        <taxon>Pseudonocardiales</taxon>
        <taxon>Pseudonocardiaceae</taxon>
        <taxon>Saccharothrix</taxon>
    </lineage>
</organism>
<dbReference type="BioCyc" id="SESP1179773:BN6_RS22235-MONOMER"/>
<dbReference type="PATRIC" id="fig|1179773.3.peg.4603"/>
<dbReference type="Pfam" id="PF13649">
    <property type="entry name" value="Methyltransf_25"/>
    <property type="match status" value="1"/>
</dbReference>
<dbReference type="InterPro" id="IPR029063">
    <property type="entry name" value="SAM-dependent_MTases_sf"/>
</dbReference>
<keyword evidence="3" id="KW-0489">Methyltransferase</keyword>
<dbReference type="EMBL" id="HE804045">
    <property type="protein sequence ID" value="CCH31873.1"/>
    <property type="molecule type" value="Genomic_DNA"/>
</dbReference>